<keyword evidence="4" id="KW-0378">Hydrolase</keyword>
<keyword evidence="5" id="KW-0119">Carbohydrate metabolism</keyword>
<keyword evidence="8" id="KW-1185">Reference proteome</keyword>
<evidence type="ECO:0000256" key="1">
    <source>
        <dbReference type="ARBA" id="ARBA00001941"/>
    </source>
</evidence>
<evidence type="ECO:0000256" key="3">
    <source>
        <dbReference type="ARBA" id="ARBA00022729"/>
    </source>
</evidence>
<dbReference type="SUPFAM" id="SSF88713">
    <property type="entry name" value="Glycoside hydrolase/deacetylase"/>
    <property type="match status" value="1"/>
</dbReference>
<dbReference type="Pfam" id="PF01522">
    <property type="entry name" value="Polysacc_deac_1"/>
    <property type="match status" value="1"/>
</dbReference>
<sequence>APLTLVKREIPGVQTQCKKGYFALTFDDGPYKYTEELVDILNEKGVKATFFVNGNNNWNIDTDADAQNAIKKAYESGHQIASHTWDHADLDTLSESEIQEEMLRLEAALMNVIGVKPAFMRPPYGNSNETTTKVLNDLNYTVVEWNVDSKDYETHNLSQEMDRIKNELPPSDSGDGAIVLEHDIYEQTVEELAASTIEYVQMQGYNFSTVADCKLLGFDEAPYKQ</sequence>
<dbReference type="AlphaFoldDB" id="A0A8H7PYP6"/>
<protein>
    <recommendedName>
        <fullName evidence="6">NodB homology domain-containing protein</fullName>
    </recommendedName>
</protein>
<dbReference type="InterPro" id="IPR011330">
    <property type="entry name" value="Glyco_hydro/deAcase_b/a-brl"/>
</dbReference>
<comment type="caution">
    <text evidence="7">The sequence shown here is derived from an EMBL/GenBank/DDBJ whole genome shotgun (WGS) entry which is preliminary data.</text>
</comment>
<dbReference type="Proteomes" id="UP000654370">
    <property type="component" value="Unassembled WGS sequence"/>
</dbReference>
<evidence type="ECO:0000313" key="8">
    <source>
        <dbReference type="Proteomes" id="UP000654370"/>
    </source>
</evidence>
<dbReference type="PANTHER" id="PTHR46471:SF2">
    <property type="entry name" value="CHITIN DEACETYLASE-RELATED"/>
    <property type="match status" value="1"/>
</dbReference>
<evidence type="ECO:0000259" key="6">
    <source>
        <dbReference type="PROSITE" id="PS51677"/>
    </source>
</evidence>
<name>A0A8H7PYP6_MORIS</name>
<dbReference type="OrthoDB" id="407355at2759"/>
<dbReference type="GO" id="GO:0046872">
    <property type="term" value="F:metal ion binding"/>
    <property type="evidence" value="ECO:0007669"/>
    <property type="project" value="UniProtKB-KW"/>
</dbReference>
<keyword evidence="3" id="KW-0732">Signal</keyword>
<dbReference type="InterPro" id="IPR002509">
    <property type="entry name" value="NODB_dom"/>
</dbReference>
<dbReference type="PROSITE" id="PS51677">
    <property type="entry name" value="NODB"/>
    <property type="match status" value="1"/>
</dbReference>
<feature type="domain" description="NodB homology" evidence="6">
    <location>
        <begin position="20"/>
        <end position="208"/>
    </location>
</feature>
<dbReference type="GO" id="GO:0005975">
    <property type="term" value="P:carbohydrate metabolic process"/>
    <property type="evidence" value="ECO:0007669"/>
    <property type="project" value="InterPro"/>
</dbReference>
<proteinExistence type="predicted"/>
<dbReference type="CDD" id="cd10951">
    <property type="entry name" value="CE4_ClCDA_like"/>
    <property type="match status" value="1"/>
</dbReference>
<evidence type="ECO:0000256" key="2">
    <source>
        <dbReference type="ARBA" id="ARBA00022723"/>
    </source>
</evidence>
<feature type="non-terminal residue" evidence="7">
    <location>
        <position position="1"/>
    </location>
</feature>
<organism evidence="7 8">
    <name type="scientific">Mortierella isabellina</name>
    <name type="common">Filamentous fungus</name>
    <name type="synonym">Umbelopsis isabellina</name>
    <dbReference type="NCBI Taxonomy" id="91625"/>
    <lineage>
        <taxon>Eukaryota</taxon>
        <taxon>Fungi</taxon>
        <taxon>Fungi incertae sedis</taxon>
        <taxon>Mucoromycota</taxon>
        <taxon>Mucoromycotina</taxon>
        <taxon>Umbelopsidomycetes</taxon>
        <taxon>Umbelopsidales</taxon>
        <taxon>Umbelopsidaceae</taxon>
        <taxon>Umbelopsis</taxon>
    </lineage>
</organism>
<dbReference type="Gene3D" id="3.20.20.370">
    <property type="entry name" value="Glycoside hydrolase/deacetylase"/>
    <property type="match status" value="1"/>
</dbReference>
<evidence type="ECO:0000313" key="7">
    <source>
        <dbReference type="EMBL" id="KAG2182160.1"/>
    </source>
</evidence>
<evidence type="ECO:0000256" key="5">
    <source>
        <dbReference type="ARBA" id="ARBA00023277"/>
    </source>
</evidence>
<dbReference type="EMBL" id="JAEPQZ010000004">
    <property type="protein sequence ID" value="KAG2182160.1"/>
    <property type="molecule type" value="Genomic_DNA"/>
</dbReference>
<comment type="cofactor">
    <cofactor evidence="1">
        <name>Co(2+)</name>
        <dbReference type="ChEBI" id="CHEBI:48828"/>
    </cofactor>
</comment>
<reference evidence="7" key="1">
    <citation type="submission" date="2020-12" db="EMBL/GenBank/DDBJ databases">
        <title>Metabolic potential, ecology and presence of endohyphal bacteria is reflected in genomic diversity of Mucoromycotina.</title>
        <authorList>
            <person name="Muszewska A."/>
            <person name="Okrasinska A."/>
            <person name="Steczkiewicz K."/>
            <person name="Drgas O."/>
            <person name="Orlowska M."/>
            <person name="Perlinska-Lenart U."/>
            <person name="Aleksandrzak-Piekarczyk T."/>
            <person name="Szatraj K."/>
            <person name="Zielenkiewicz U."/>
            <person name="Pilsyk S."/>
            <person name="Malc E."/>
            <person name="Mieczkowski P."/>
            <person name="Kruszewska J.S."/>
            <person name="Biernat P."/>
            <person name="Pawlowska J."/>
        </authorList>
    </citation>
    <scope>NUCLEOTIDE SEQUENCE</scope>
    <source>
        <strain evidence="7">WA0000067209</strain>
    </source>
</reference>
<dbReference type="GO" id="GO:0016810">
    <property type="term" value="F:hydrolase activity, acting on carbon-nitrogen (but not peptide) bonds"/>
    <property type="evidence" value="ECO:0007669"/>
    <property type="project" value="InterPro"/>
</dbReference>
<keyword evidence="2" id="KW-0479">Metal-binding</keyword>
<gene>
    <name evidence="7" type="ORF">INT43_007087</name>
</gene>
<dbReference type="PANTHER" id="PTHR46471">
    <property type="entry name" value="CHITIN DEACETYLASE"/>
    <property type="match status" value="1"/>
</dbReference>
<accession>A0A8H7PYP6</accession>
<evidence type="ECO:0000256" key="4">
    <source>
        <dbReference type="ARBA" id="ARBA00022801"/>
    </source>
</evidence>